<feature type="region of interest" description="Disordered" evidence="1">
    <location>
        <begin position="80"/>
        <end position="101"/>
    </location>
</feature>
<dbReference type="Proteomes" id="UP000807025">
    <property type="component" value="Unassembled WGS sequence"/>
</dbReference>
<dbReference type="AlphaFoldDB" id="A0A9P5ZNB9"/>
<dbReference type="OrthoDB" id="3268646at2759"/>
<gene>
    <name evidence="2" type="ORF">BDN71DRAFT_1435178</name>
</gene>
<feature type="compositionally biased region" description="Acidic residues" evidence="1">
    <location>
        <begin position="80"/>
        <end position="94"/>
    </location>
</feature>
<organism evidence="2 3">
    <name type="scientific">Pleurotus eryngii</name>
    <name type="common">Boletus of the steppes</name>
    <dbReference type="NCBI Taxonomy" id="5323"/>
    <lineage>
        <taxon>Eukaryota</taxon>
        <taxon>Fungi</taxon>
        <taxon>Dikarya</taxon>
        <taxon>Basidiomycota</taxon>
        <taxon>Agaricomycotina</taxon>
        <taxon>Agaricomycetes</taxon>
        <taxon>Agaricomycetidae</taxon>
        <taxon>Agaricales</taxon>
        <taxon>Pleurotineae</taxon>
        <taxon>Pleurotaceae</taxon>
        <taxon>Pleurotus</taxon>
    </lineage>
</organism>
<protein>
    <submittedName>
        <fullName evidence="2">Uncharacterized protein</fullName>
    </submittedName>
</protein>
<accession>A0A9P5ZNB9</accession>
<evidence type="ECO:0000313" key="2">
    <source>
        <dbReference type="EMBL" id="KAF9489765.1"/>
    </source>
</evidence>
<comment type="caution">
    <text evidence="2">The sequence shown here is derived from an EMBL/GenBank/DDBJ whole genome shotgun (WGS) entry which is preliminary data.</text>
</comment>
<sequence>MSFVTHTLYNPSNIAIENGHLYYLFVQHPGFRGLDLHYPRIYYPTALTLGLTQSPPHLRYTITALPTEDLDIVSIVEEPEEDECANNKDSDDENASTQAHGTHFRSLEPCIDILYVSSINEWLDNPHIMYYPSPRSPISPLPVLTLAKDVNQMQTEVIVISDDTDSGNESGSPCMQYPRSFKTCASELYGSKIILNDEDIAYSTVSEYDHGMQRAARTPLPHVKHIILHEAGLSDNELDMLTYQEILDCIHTVFDTIKLPMIYLEKRITMNQSSDEVHALNDKIISKASKPSEVNELQYSSDKSFEIVTTVTELQTTTIDPSLLTVPPT</sequence>
<evidence type="ECO:0000313" key="3">
    <source>
        <dbReference type="Proteomes" id="UP000807025"/>
    </source>
</evidence>
<evidence type="ECO:0000256" key="1">
    <source>
        <dbReference type="SAM" id="MobiDB-lite"/>
    </source>
</evidence>
<name>A0A9P5ZNB9_PLEER</name>
<keyword evidence="3" id="KW-1185">Reference proteome</keyword>
<dbReference type="EMBL" id="MU154661">
    <property type="protein sequence ID" value="KAF9489765.1"/>
    <property type="molecule type" value="Genomic_DNA"/>
</dbReference>
<proteinExistence type="predicted"/>
<reference evidence="2" key="1">
    <citation type="submission" date="2020-11" db="EMBL/GenBank/DDBJ databases">
        <authorList>
            <consortium name="DOE Joint Genome Institute"/>
            <person name="Ahrendt S."/>
            <person name="Riley R."/>
            <person name="Andreopoulos W."/>
            <person name="Labutti K."/>
            <person name="Pangilinan J."/>
            <person name="Ruiz-Duenas F.J."/>
            <person name="Barrasa J.M."/>
            <person name="Sanchez-Garcia M."/>
            <person name="Camarero S."/>
            <person name="Miyauchi S."/>
            <person name="Serrano A."/>
            <person name="Linde D."/>
            <person name="Babiker R."/>
            <person name="Drula E."/>
            <person name="Ayuso-Fernandez I."/>
            <person name="Pacheco R."/>
            <person name="Padilla G."/>
            <person name="Ferreira P."/>
            <person name="Barriuso J."/>
            <person name="Kellner H."/>
            <person name="Castanera R."/>
            <person name="Alfaro M."/>
            <person name="Ramirez L."/>
            <person name="Pisabarro A.G."/>
            <person name="Kuo A."/>
            <person name="Tritt A."/>
            <person name="Lipzen A."/>
            <person name="He G."/>
            <person name="Yan M."/>
            <person name="Ng V."/>
            <person name="Cullen D."/>
            <person name="Martin F."/>
            <person name="Rosso M.-N."/>
            <person name="Henrissat B."/>
            <person name="Hibbett D."/>
            <person name="Martinez A.T."/>
            <person name="Grigoriev I.V."/>
        </authorList>
    </citation>
    <scope>NUCLEOTIDE SEQUENCE</scope>
    <source>
        <strain evidence="2">ATCC 90797</strain>
    </source>
</reference>